<reference evidence="2 3" key="1">
    <citation type="submission" date="2023-05" db="EMBL/GenBank/DDBJ databases">
        <title>A 100% complete, gapless, phased diploid assembly of the Scenedesmus obliquus UTEX 3031 genome.</title>
        <authorList>
            <person name="Biondi T.C."/>
            <person name="Hanschen E.R."/>
            <person name="Kwon T."/>
            <person name="Eng W."/>
            <person name="Kruse C.P.S."/>
            <person name="Koehler S.I."/>
            <person name="Kunde Y."/>
            <person name="Gleasner C.D."/>
            <person name="You Mak K.T."/>
            <person name="Polle J."/>
            <person name="Hovde B.T."/>
            <person name="Starkenburg S.R."/>
        </authorList>
    </citation>
    <scope>NUCLEOTIDE SEQUENCE [LARGE SCALE GENOMIC DNA]</scope>
    <source>
        <strain evidence="2 3">DOE0152z</strain>
    </source>
</reference>
<evidence type="ECO:0000256" key="1">
    <source>
        <dbReference type="SAM" id="MobiDB-lite"/>
    </source>
</evidence>
<evidence type="ECO:0000313" key="2">
    <source>
        <dbReference type="EMBL" id="WIA18746.1"/>
    </source>
</evidence>
<gene>
    <name evidence="2" type="ORF">OEZ85_003436</name>
</gene>
<proteinExistence type="predicted"/>
<feature type="compositionally biased region" description="Low complexity" evidence="1">
    <location>
        <begin position="273"/>
        <end position="295"/>
    </location>
</feature>
<feature type="region of interest" description="Disordered" evidence="1">
    <location>
        <begin position="168"/>
        <end position="196"/>
    </location>
</feature>
<feature type="compositionally biased region" description="Gly residues" evidence="1">
    <location>
        <begin position="518"/>
        <end position="528"/>
    </location>
</feature>
<dbReference type="Proteomes" id="UP001244341">
    <property type="component" value="Chromosome 10b"/>
</dbReference>
<feature type="compositionally biased region" description="Polar residues" evidence="1">
    <location>
        <begin position="314"/>
        <end position="327"/>
    </location>
</feature>
<accession>A0ABY8UBA2</accession>
<dbReference type="EMBL" id="CP126217">
    <property type="protein sequence ID" value="WIA18746.1"/>
    <property type="molecule type" value="Genomic_DNA"/>
</dbReference>
<feature type="compositionally biased region" description="Low complexity" evidence="1">
    <location>
        <begin position="484"/>
        <end position="517"/>
    </location>
</feature>
<feature type="region of interest" description="Disordered" evidence="1">
    <location>
        <begin position="1"/>
        <end position="39"/>
    </location>
</feature>
<evidence type="ECO:0000313" key="3">
    <source>
        <dbReference type="Proteomes" id="UP001244341"/>
    </source>
</evidence>
<keyword evidence="3" id="KW-1185">Reference proteome</keyword>
<feature type="compositionally biased region" description="Low complexity" evidence="1">
    <location>
        <begin position="303"/>
        <end position="313"/>
    </location>
</feature>
<feature type="compositionally biased region" description="Basic and acidic residues" evidence="1">
    <location>
        <begin position="465"/>
        <end position="476"/>
    </location>
</feature>
<feature type="compositionally biased region" description="Low complexity" evidence="1">
    <location>
        <begin position="444"/>
        <end position="455"/>
    </location>
</feature>
<sequence length="540" mass="58121">MFCRVGSGASSIFRAGRNQQRKAQQPAAKPKARPDVVKSKQDLLQELNRQAELNTLVLQREQAALRALQESQGYGLPARASVNAHLGSNGFGASQDVMGPPAGLQPLAVKAAKNHRFYDASPKAFSAAQGFADPAVRMHLIKELKQKQYKLELEQQIAEREATRQAAKAAAAAREAAEDAARAAAPPPWDPAARASRWAQSLASAAAAAGEQLSSQQLAAALQEVQQEQQLMWQEFTRQASALKQLLAGKRLSPSDSQQAWDELQRMRGVLGQAQEQQQALQHKYDQQQQQQQRSPRQRRSPPQRQQQQQQQQEPWLSQQHSTLHVSSQPLDLEQQQQQDGGLDDELAGDALDAFMVETKMVPVTVNSIPESSGVGSSLMQLMIPPAVLAADGSRLGQPVQHFNRYGGYGLDAELSGCSVASANLQARGGQASSSSAVFGGWQGKQRQQQQQGSQRPPASPPILRGDRFVDGRPEKQPAGSGTARAANHQQQQQQQRASPPRRANAGNAQAAKAPARGGRGTGGGAAGSAGKASNARRRV</sequence>
<name>A0ABY8UBA2_TETOB</name>
<feature type="region of interest" description="Disordered" evidence="1">
    <location>
        <begin position="273"/>
        <end position="327"/>
    </location>
</feature>
<feature type="region of interest" description="Disordered" evidence="1">
    <location>
        <begin position="433"/>
        <end position="540"/>
    </location>
</feature>
<protein>
    <submittedName>
        <fullName evidence="2">Uncharacterized protein</fullName>
    </submittedName>
</protein>
<organism evidence="2 3">
    <name type="scientific">Tetradesmus obliquus</name>
    <name type="common">Green alga</name>
    <name type="synonym">Acutodesmus obliquus</name>
    <dbReference type="NCBI Taxonomy" id="3088"/>
    <lineage>
        <taxon>Eukaryota</taxon>
        <taxon>Viridiplantae</taxon>
        <taxon>Chlorophyta</taxon>
        <taxon>core chlorophytes</taxon>
        <taxon>Chlorophyceae</taxon>
        <taxon>CS clade</taxon>
        <taxon>Sphaeropleales</taxon>
        <taxon>Scenedesmaceae</taxon>
        <taxon>Tetradesmus</taxon>
    </lineage>
</organism>